<evidence type="ECO:0000313" key="1">
    <source>
        <dbReference type="EMBL" id="RHC11052.1"/>
    </source>
</evidence>
<organism evidence="1 2">
    <name type="scientific">Dorea formicigenerans</name>
    <dbReference type="NCBI Taxonomy" id="39486"/>
    <lineage>
        <taxon>Bacteria</taxon>
        <taxon>Bacillati</taxon>
        <taxon>Bacillota</taxon>
        <taxon>Clostridia</taxon>
        <taxon>Lachnospirales</taxon>
        <taxon>Lachnospiraceae</taxon>
        <taxon>Dorea</taxon>
    </lineage>
</organism>
<dbReference type="AlphaFoldDB" id="A0A413YPM8"/>
<evidence type="ECO:0000313" key="2">
    <source>
        <dbReference type="Proteomes" id="UP000284742"/>
    </source>
</evidence>
<name>A0A413YPM8_9FIRM</name>
<dbReference type="EMBL" id="QSHK01000001">
    <property type="protein sequence ID" value="RHC11052.1"/>
    <property type="molecule type" value="Genomic_DNA"/>
</dbReference>
<dbReference type="RefSeq" id="WP_117533880.1">
    <property type="nucleotide sequence ID" value="NZ_QSHK01000001.1"/>
</dbReference>
<sequence length="219" mass="25808">MAIEFNFNRLQNLYIATLHSFDKAMAFDIEIGRGRFLFMMYLSDEDKESKDMLFVYMRNTRILRKIKMYGNHKKGDFKVFINEEVKDRFIQELQLIPNGGEFDFICFLNQLNENIPLEITQDIKVRTLRNNRDIIRTLNVIDEAEKTVLIGDRHLSVGTPQDKTLRKLYLYTNASAEDVTHLIKLLKKLNRTVAWTTEDNNYRVADIREMINSLNGSEN</sequence>
<reference evidence="1 2" key="1">
    <citation type="submission" date="2018-08" db="EMBL/GenBank/DDBJ databases">
        <title>A genome reference for cultivated species of the human gut microbiota.</title>
        <authorList>
            <person name="Zou Y."/>
            <person name="Xue W."/>
            <person name="Luo G."/>
        </authorList>
    </citation>
    <scope>NUCLEOTIDE SEQUENCE [LARGE SCALE GENOMIC DNA]</scope>
    <source>
        <strain evidence="1 2">AM37-5</strain>
    </source>
</reference>
<protein>
    <submittedName>
        <fullName evidence="1">Uncharacterized protein</fullName>
    </submittedName>
</protein>
<gene>
    <name evidence="1" type="ORF">DW860_03185</name>
</gene>
<accession>A0A413YPM8</accession>
<proteinExistence type="predicted"/>
<comment type="caution">
    <text evidence="1">The sequence shown here is derived from an EMBL/GenBank/DDBJ whole genome shotgun (WGS) entry which is preliminary data.</text>
</comment>
<dbReference type="Proteomes" id="UP000284742">
    <property type="component" value="Unassembled WGS sequence"/>
</dbReference>